<dbReference type="SUPFAM" id="SSF81383">
    <property type="entry name" value="F-box domain"/>
    <property type="match status" value="1"/>
</dbReference>
<dbReference type="InterPro" id="IPR036047">
    <property type="entry name" value="F-box-like_dom_sf"/>
</dbReference>
<gene>
    <name evidence="3" type="ORF">MVEN_01064700</name>
</gene>
<dbReference type="InterPro" id="IPR001810">
    <property type="entry name" value="F-box_dom"/>
</dbReference>
<keyword evidence="1" id="KW-0732">Signal</keyword>
<dbReference type="PROSITE" id="PS50181">
    <property type="entry name" value="FBOX"/>
    <property type="match status" value="1"/>
</dbReference>
<feature type="domain" description="F-box" evidence="2">
    <location>
        <begin position="2"/>
        <end position="48"/>
    </location>
</feature>
<dbReference type="Proteomes" id="UP000620124">
    <property type="component" value="Unassembled WGS sequence"/>
</dbReference>
<organism evidence="3 4">
    <name type="scientific">Mycena venus</name>
    <dbReference type="NCBI Taxonomy" id="2733690"/>
    <lineage>
        <taxon>Eukaryota</taxon>
        <taxon>Fungi</taxon>
        <taxon>Dikarya</taxon>
        <taxon>Basidiomycota</taxon>
        <taxon>Agaricomycotina</taxon>
        <taxon>Agaricomycetes</taxon>
        <taxon>Agaricomycetidae</taxon>
        <taxon>Agaricales</taxon>
        <taxon>Marasmiineae</taxon>
        <taxon>Mycenaceae</taxon>
        <taxon>Mycena</taxon>
    </lineage>
</organism>
<accession>A0A8H6Y6Y5</accession>
<feature type="signal peptide" evidence="1">
    <location>
        <begin position="1"/>
        <end position="27"/>
    </location>
</feature>
<dbReference type="OrthoDB" id="2751409at2759"/>
<keyword evidence="4" id="KW-1185">Reference proteome</keyword>
<evidence type="ECO:0000313" key="3">
    <source>
        <dbReference type="EMBL" id="KAF7353792.1"/>
    </source>
</evidence>
<sequence>MSIHFLDLPSEILVLILCSLDLPSLIACIATNRRVKSIIDGSTLLQYRMATQTACVEDNPCGDTTMTSAQRLVALQKRQRAFAELLPSSIHTIPVDNASDILSTFYMLSGGIFAFRDSSMKVLRWISLSSNEQQAPVWKRLELDEYILVFQLAVPEEDLLVVVSSTVPLDANTASNAIIKLRLYEMSTQSAHRSAQEPVINVPIAWVDWLYVDLDVCGPKIALLVHHRLFVYDWKLGRLQMDLNNDYSAATFLSAEVLLLTRSITGSLELWDLEDAAGPKVVLKLPHMDEGCEYHVSRVESNPKGSHTSPSRLPSYASFIDSLVVLQVLLINRREDSQNMFLIIPRRALLQQVPSIENCGQERSWVEWGPPVSRWLHDMYNTCDWPTIICGQRCAFLMFDGTILLLDFNPYAYKRFLLEQAEVKEDGRPTTGRIVLIPPLALDVPNEMELFGVHSQLGYVGRKTSNVDAYDGVMMDEEWIVAVKDTTDSDGEIIFGGLASWLKSD</sequence>
<dbReference type="Pfam" id="PF00646">
    <property type="entry name" value="F-box"/>
    <property type="match status" value="1"/>
</dbReference>
<dbReference type="CDD" id="cd09917">
    <property type="entry name" value="F-box_SF"/>
    <property type="match status" value="1"/>
</dbReference>
<comment type="caution">
    <text evidence="3">The sequence shown here is derived from an EMBL/GenBank/DDBJ whole genome shotgun (WGS) entry which is preliminary data.</text>
</comment>
<feature type="chain" id="PRO_5034203423" description="F-box domain-containing protein" evidence="1">
    <location>
        <begin position="28"/>
        <end position="505"/>
    </location>
</feature>
<protein>
    <recommendedName>
        <fullName evidence="2">F-box domain-containing protein</fullName>
    </recommendedName>
</protein>
<reference evidence="3" key="1">
    <citation type="submission" date="2020-05" db="EMBL/GenBank/DDBJ databases">
        <title>Mycena genomes resolve the evolution of fungal bioluminescence.</title>
        <authorList>
            <person name="Tsai I.J."/>
        </authorList>
    </citation>
    <scope>NUCLEOTIDE SEQUENCE</scope>
    <source>
        <strain evidence="3">CCC161011</strain>
    </source>
</reference>
<dbReference type="AlphaFoldDB" id="A0A8H6Y6Y5"/>
<dbReference type="EMBL" id="JACAZI010000008">
    <property type="protein sequence ID" value="KAF7353792.1"/>
    <property type="molecule type" value="Genomic_DNA"/>
</dbReference>
<proteinExistence type="predicted"/>
<name>A0A8H6Y6Y5_9AGAR</name>
<evidence type="ECO:0000313" key="4">
    <source>
        <dbReference type="Proteomes" id="UP000620124"/>
    </source>
</evidence>
<evidence type="ECO:0000259" key="2">
    <source>
        <dbReference type="PROSITE" id="PS50181"/>
    </source>
</evidence>
<evidence type="ECO:0000256" key="1">
    <source>
        <dbReference type="SAM" id="SignalP"/>
    </source>
</evidence>